<dbReference type="Proteomes" id="UP000238348">
    <property type="component" value="Chromosome"/>
</dbReference>
<protein>
    <submittedName>
        <fullName evidence="2">Uncharacterized protein</fullName>
    </submittedName>
</protein>
<organism evidence="2 3">
    <name type="scientific">Sorangium cellulosum</name>
    <name type="common">Polyangium cellulosum</name>
    <dbReference type="NCBI Taxonomy" id="56"/>
    <lineage>
        <taxon>Bacteria</taxon>
        <taxon>Pseudomonadati</taxon>
        <taxon>Myxococcota</taxon>
        <taxon>Polyangia</taxon>
        <taxon>Polyangiales</taxon>
        <taxon>Polyangiaceae</taxon>
        <taxon>Sorangium</taxon>
    </lineage>
</organism>
<evidence type="ECO:0000256" key="1">
    <source>
        <dbReference type="SAM" id="Phobius"/>
    </source>
</evidence>
<gene>
    <name evidence="2" type="ORF">SOCE26_057940</name>
</gene>
<dbReference type="AlphaFoldDB" id="A0A2L0EYG8"/>
<proteinExistence type="predicted"/>
<sequence>MVHTELGDYRLAFLVSGAWCLFSALLVLATGKRHQAAPPTPEGQAIG</sequence>
<reference evidence="2 3" key="1">
    <citation type="submission" date="2015-09" db="EMBL/GenBank/DDBJ databases">
        <title>Sorangium comparison.</title>
        <authorList>
            <person name="Zaburannyi N."/>
            <person name="Bunk B."/>
            <person name="Overmann J."/>
            <person name="Mueller R."/>
        </authorList>
    </citation>
    <scope>NUCLEOTIDE SEQUENCE [LARGE SCALE GENOMIC DNA]</scope>
    <source>
        <strain evidence="2 3">So ce26</strain>
    </source>
</reference>
<dbReference type="RefSeq" id="WP_159397388.1">
    <property type="nucleotide sequence ID" value="NZ_CP012673.1"/>
</dbReference>
<keyword evidence="1" id="KW-1133">Transmembrane helix</keyword>
<dbReference type="EMBL" id="CP012673">
    <property type="protein sequence ID" value="AUX44330.1"/>
    <property type="molecule type" value="Genomic_DNA"/>
</dbReference>
<feature type="transmembrane region" description="Helical" evidence="1">
    <location>
        <begin position="12"/>
        <end position="29"/>
    </location>
</feature>
<name>A0A2L0EYG8_SORCE</name>
<evidence type="ECO:0000313" key="3">
    <source>
        <dbReference type="Proteomes" id="UP000238348"/>
    </source>
</evidence>
<keyword evidence="1" id="KW-0812">Transmembrane</keyword>
<evidence type="ECO:0000313" key="2">
    <source>
        <dbReference type="EMBL" id="AUX44330.1"/>
    </source>
</evidence>
<accession>A0A2L0EYG8</accession>
<keyword evidence="1" id="KW-0472">Membrane</keyword>